<evidence type="ECO:0000313" key="2">
    <source>
        <dbReference type="Proteomes" id="UP000215914"/>
    </source>
</evidence>
<reference evidence="1" key="2">
    <citation type="submission" date="2020-06" db="EMBL/GenBank/DDBJ databases">
        <title>Helianthus annuus Genome sequencing and assembly Release 2.</title>
        <authorList>
            <person name="Gouzy J."/>
            <person name="Langlade N."/>
            <person name="Munos S."/>
        </authorList>
    </citation>
    <scope>NUCLEOTIDE SEQUENCE</scope>
    <source>
        <tissue evidence="1">Leaves</tissue>
    </source>
</reference>
<accession>A0A9K3JQ53</accession>
<dbReference type="EMBL" id="MNCJ02000317">
    <property type="protein sequence ID" value="KAF5819300.1"/>
    <property type="molecule type" value="Genomic_DNA"/>
</dbReference>
<organism evidence="1 2">
    <name type="scientific">Helianthus annuus</name>
    <name type="common">Common sunflower</name>
    <dbReference type="NCBI Taxonomy" id="4232"/>
    <lineage>
        <taxon>Eukaryota</taxon>
        <taxon>Viridiplantae</taxon>
        <taxon>Streptophyta</taxon>
        <taxon>Embryophyta</taxon>
        <taxon>Tracheophyta</taxon>
        <taxon>Spermatophyta</taxon>
        <taxon>Magnoliopsida</taxon>
        <taxon>eudicotyledons</taxon>
        <taxon>Gunneridae</taxon>
        <taxon>Pentapetalae</taxon>
        <taxon>asterids</taxon>
        <taxon>campanulids</taxon>
        <taxon>Asterales</taxon>
        <taxon>Asteraceae</taxon>
        <taxon>Asteroideae</taxon>
        <taxon>Heliantheae alliance</taxon>
        <taxon>Heliantheae</taxon>
        <taxon>Helianthus</taxon>
    </lineage>
</organism>
<dbReference type="AlphaFoldDB" id="A0A9K3JQ53"/>
<dbReference type="Gramene" id="mRNA:HanXRQr2_Chr02g0076051">
    <property type="protein sequence ID" value="CDS:HanXRQr2_Chr02g0076051.1"/>
    <property type="gene ID" value="HanXRQr2_Chr02g0076051"/>
</dbReference>
<gene>
    <name evidence="1" type="ORF">HanXRQr2_Chr02g0076051</name>
</gene>
<dbReference type="Proteomes" id="UP000215914">
    <property type="component" value="Unassembled WGS sequence"/>
</dbReference>
<sequence length="56" mass="6681">MSLEIRVRFFSIFRITVEIRSKSELKTEKNYAIYALLRNRRSNATTTTTCTILIYF</sequence>
<reference evidence="1" key="1">
    <citation type="journal article" date="2017" name="Nature">
        <title>The sunflower genome provides insights into oil metabolism, flowering and Asterid evolution.</title>
        <authorList>
            <person name="Badouin H."/>
            <person name="Gouzy J."/>
            <person name="Grassa C.J."/>
            <person name="Murat F."/>
            <person name="Staton S.E."/>
            <person name="Cottret L."/>
            <person name="Lelandais-Briere C."/>
            <person name="Owens G.L."/>
            <person name="Carrere S."/>
            <person name="Mayjonade B."/>
            <person name="Legrand L."/>
            <person name="Gill N."/>
            <person name="Kane N.C."/>
            <person name="Bowers J.E."/>
            <person name="Hubner S."/>
            <person name="Bellec A."/>
            <person name="Berard A."/>
            <person name="Berges H."/>
            <person name="Blanchet N."/>
            <person name="Boniface M.C."/>
            <person name="Brunel D."/>
            <person name="Catrice O."/>
            <person name="Chaidir N."/>
            <person name="Claudel C."/>
            <person name="Donnadieu C."/>
            <person name="Faraut T."/>
            <person name="Fievet G."/>
            <person name="Helmstetter N."/>
            <person name="King M."/>
            <person name="Knapp S.J."/>
            <person name="Lai Z."/>
            <person name="Le Paslier M.C."/>
            <person name="Lippi Y."/>
            <person name="Lorenzon L."/>
            <person name="Mandel J.R."/>
            <person name="Marage G."/>
            <person name="Marchand G."/>
            <person name="Marquand E."/>
            <person name="Bret-Mestries E."/>
            <person name="Morien E."/>
            <person name="Nambeesan S."/>
            <person name="Nguyen T."/>
            <person name="Pegot-Espagnet P."/>
            <person name="Pouilly N."/>
            <person name="Raftis F."/>
            <person name="Sallet E."/>
            <person name="Schiex T."/>
            <person name="Thomas J."/>
            <person name="Vandecasteele C."/>
            <person name="Vares D."/>
            <person name="Vear F."/>
            <person name="Vautrin S."/>
            <person name="Crespi M."/>
            <person name="Mangin B."/>
            <person name="Burke J.M."/>
            <person name="Salse J."/>
            <person name="Munos S."/>
            <person name="Vincourt P."/>
            <person name="Rieseberg L.H."/>
            <person name="Langlade N.B."/>
        </authorList>
    </citation>
    <scope>NUCLEOTIDE SEQUENCE</scope>
    <source>
        <tissue evidence="1">Leaves</tissue>
    </source>
</reference>
<comment type="caution">
    <text evidence="1">The sequence shown here is derived from an EMBL/GenBank/DDBJ whole genome shotgun (WGS) entry which is preliminary data.</text>
</comment>
<keyword evidence="2" id="KW-1185">Reference proteome</keyword>
<protein>
    <submittedName>
        <fullName evidence="1">Uncharacterized protein</fullName>
    </submittedName>
</protein>
<proteinExistence type="predicted"/>
<evidence type="ECO:0000313" key="1">
    <source>
        <dbReference type="EMBL" id="KAF5819300.1"/>
    </source>
</evidence>
<name>A0A9K3JQ53_HELAN</name>